<comment type="caution">
    <text evidence="2">The sequence shown here is derived from an EMBL/GenBank/DDBJ whole genome shotgun (WGS) entry which is preliminary data.</text>
</comment>
<dbReference type="OrthoDB" id="1143459at2"/>
<evidence type="ECO:0000313" key="3">
    <source>
        <dbReference type="Proteomes" id="UP000239590"/>
    </source>
</evidence>
<reference evidence="3" key="1">
    <citation type="submission" date="2018-02" db="EMBL/GenBank/DDBJ databases">
        <title>Genome sequencing of Solimonas sp. HR-BB.</title>
        <authorList>
            <person name="Lee Y."/>
            <person name="Jeon C.O."/>
        </authorList>
    </citation>
    <scope>NUCLEOTIDE SEQUENCE [LARGE SCALE GENOMIC DNA]</scope>
    <source>
        <strain evidence="3">HR-U</strain>
    </source>
</reference>
<proteinExistence type="predicted"/>
<protein>
    <submittedName>
        <fullName evidence="2">DUF2059 domain-containing protein</fullName>
    </submittedName>
</protein>
<evidence type="ECO:0000259" key="1">
    <source>
        <dbReference type="Pfam" id="PF09832"/>
    </source>
</evidence>
<dbReference type="EMBL" id="PTRA01000001">
    <property type="protein sequence ID" value="PQA58125.1"/>
    <property type="molecule type" value="Genomic_DNA"/>
</dbReference>
<dbReference type="AlphaFoldDB" id="A0A2S7IKC5"/>
<dbReference type="Pfam" id="PF09832">
    <property type="entry name" value="DUF2059"/>
    <property type="match status" value="1"/>
</dbReference>
<keyword evidence="3" id="KW-1185">Reference proteome</keyword>
<organism evidence="2 3">
    <name type="scientific">Siphonobacter curvatus</name>
    <dbReference type="NCBI Taxonomy" id="2094562"/>
    <lineage>
        <taxon>Bacteria</taxon>
        <taxon>Pseudomonadati</taxon>
        <taxon>Bacteroidota</taxon>
        <taxon>Cytophagia</taxon>
        <taxon>Cytophagales</taxon>
        <taxon>Cytophagaceae</taxon>
        <taxon>Siphonobacter</taxon>
    </lineage>
</organism>
<dbReference type="Proteomes" id="UP000239590">
    <property type="component" value="Unassembled WGS sequence"/>
</dbReference>
<gene>
    <name evidence="2" type="ORF">C5O19_00080</name>
</gene>
<sequence length="163" mass="18925">MGLRRIPDRKLNFPENRSSPMKYLLPCCFLLLPLGVLAQNPVPEKERLIRKLMQVSKVFELARYTMDATIEGQRKVANPNLPEGFWEEFKKEITDEKLYELYVPIFSKHYTEEDLKGLITFYETPLGQKMVQNQPLVMQEASQAGEQLGAEIAMKVYAKLKKE</sequence>
<accession>A0A2S7IKC5</accession>
<name>A0A2S7IKC5_9BACT</name>
<dbReference type="InterPro" id="IPR018637">
    <property type="entry name" value="DUF2059"/>
</dbReference>
<evidence type="ECO:0000313" key="2">
    <source>
        <dbReference type="EMBL" id="PQA58125.1"/>
    </source>
</evidence>
<feature type="domain" description="DUF2059" evidence="1">
    <location>
        <begin position="97"/>
        <end position="154"/>
    </location>
</feature>